<feature type="compositionally biased region" description="Basic and acidic residues" evidence="1">
    <location>
        <begin position="323"/>
        <end position="335"/>
    </location>
</feature>
<feature type="compositionally biased region" description="Basic and acidic residues" evidence="1">
    <location>
        <begin position="150"/>
        <end position="160"/>
    </location>
</feature>
<dbReference type="GO" id="GO:0008380">
    <property type="term" value="P:RNA splicing"/>
    <property type="evidence" value="ECO:0007669"/>
    <property type="project" value="TreeGrafter"/>
</dbReference>
<feature type="compositionally biased region" description="Basic and acidic residues" evidence="1">
    <location>
        <begin position="371"/>
        <end position="393"/>
    </location>
</feature>
<dbReference type="STRING" id="48709.A0A1D2N0N0"/>
<feature type="compositionally biased region" description="Acidic residues" evidence="1">
    <location>
        <begin position="65"/>
        <end position="80"/>
    </location>
</feature>
<feature type="region of interest" description="Disordered" evidence="1">
    <location>
        <begin position="1"/>
        <end position="93"/>
    </location>
</feature>
<keyword evidence="3" id="KW-1185">Reference proteome</keyword>
<evidence type="ECO:0000256" key="1">
    <source>
        <dbReference type="SAM" id="MobiDB-lite"/>
    </source>
</evidence>
<dbReference type="Proteomes" id="UP000094527">
    <property type="component" value="Unassembled WGS sequence"/>
</dbReference>
<dbReference type="InterPro" id="IPR034257">
    <property type="entry name" value="Acinus_RRM"/>
</dbReference>
<evidence type="ECO:0000313" key="2">
    <source>
        <dbReference type="EMBL" id="ODM98829.1"/>
    </source>
</evidence>
<name>A0A1D2N0N0_ORCCI</name>
<feature type="region of interest" description="Disordered" evidence="1">
    <location>
        <begin position="150"/>
        <end position="175"/>
    </location>
</feature>
<dbReference type="CDD" id="cd12432">
    <property type="entry name" value="RRM_ACINU"/>
    <property type="match status" value="1"/>
</dbReference>
<protein>
    <submittedName>
        <fullName evidence="2">Apoptotic chromatin condensation inducer in the nucleus</fullName>
    </submittedName>
</protein>
<reference evidence="2 3" key="1">
    <citation type="journal article" date="2016" name="Genome Biol. Evol.">
        <title>Gene Family Evolution Reflects Adaptation to Soil Environmental Stressors in the Genome of the Collembolan Orchesella cincta.</title>
        <authorList>
            <person name="Faddeeva-Vakhrusheva A."/>
            <person name="Derks M.F."/>
            <person name="Anvar S.Y."/>
            <person name="Agamennone V."/>
            <person name="Suring W."/>
            <person name="Smit S."/>
            <person name="van Straalen N.M."/>
            <person name="Roelofs D."/>
        </authorList>
    </citation>
    <scope>NUCLEOTIDE SEQUENCE [LARGE SCALE GENOMIC DNA]</scope>
    <source>
        <tissue evidence="2">Mixed pool</tissue>
    </source>
</reference>
<gene>
    <name evidence="2" type="ORF">Ocin01_07849</name>
</gene>
<sequence>SPVREKSPAPEKLEVVKKDNDVNGESTEVTPEEKPVQVGDKKDESTKSPRYKSSQKETYTKYDLAGEEALDYGEEEDDEDRNEHDPQEFSWTRRSLRLKNKAATSASTCKWKFEEESKLLVVKSELLNKYYEDIKLVPLEQLKLEEKTLPGSDTKVETSRKPSISQEPEQEEPLPTRTVENIPTVKRTVSIVSTTKTQIEQLDDAEKQLTPPRNPPSSVLLITNLVRPFTLPQLKEMLQRTGNLVDIWVDKIKSKCIAKFDSQEEAFETRAALHGVCWPSSNPKSLHVDYTTLDNLDDHKAKEGADQNSVSEKPMSAQPVPVREWDVGKKAEPKSPRSRKRSRSRSNSRDRAKRSRRSSSPGRRRHSRSPGHADRRGRGVEGKEPEPMGKALDELFRKTVATPSIYWLPLTPEQIAEKEELRRKRMLERERRLAELSKMRPR</sequence>
<accession>A0A1D2N0N0</accession>
<dbReference type="EMBL" id="LJIJ01000319">
    <property type="protein sequence ID" value="ODM98829.1"/>
    <property type="molecule type" value="Genomic_DNA"/>
</dbReference>
<feature type="non-terminal residue" evidence="2">
    <location>
        <position position="1"/>
    </location>
</feature>
<feature type="region of interest" description="Disordered" evidence="1">
    <location>
        <begin position="302"/>
        <end position="393"/>
    </location>
</feature>
<dbReference type="Gene3D" id="3.30.70.330">
    <property type="match status" value="1"/>
</dbReference>
<dbReference type="GO" id="GO:0071011">
    <property type="term" value="C:precatalytic spliceosome"/>
    <property type="evidence" value="ECO:0007669"/>
    <property type="project" value="TreeGrafter"/>
</dbReference>
<evidence type="ECO:0000313" key="3">
    <source>
        <dbReference type="Proteomes" id="UP000094527"/>
    </source>
</evidence>
<dbReference type="OrthoDB" id="5348404at2759"/>
<feature type="compositionally biased region" description="Basic and acidic residues" evidence="1">
    <location>
        <begin position="31"/>
        <end position="47"/>
    </location>
</feature>
<dbReference type="InterPro" id="IPR012677">
    <property type="entry name" value="Nucleotide-bd_a/b_plait_sf"/>
</dbReference>
<dbReference type="InterPro" id="IPR035979">
    <property type="entry name" value="RBD_domain_sf"/>
</dbReference>
<dbReference type="PANTHER" id="PTHR46589">
    <property type="entry name" value="APOPTOTIC CHROMATIN CONDENSATION INDUCER IN THE NUCLEUS"/>
    <property type="match status" value="1"/>
</dbReference>
<feature type="compositionally biased region" description="Basic residues" evidence="1">
    <location>
        <begin position="336"/>
        <end position="369"/>
    </location>
</feature>
<dbReference type="InterPro" id="IPR052793">
    <property type="entry name" value="EJC-associated_protein"/>
</dbReference>
<dbReference type="GO" id="GO:0061574">
    <property type="term" value="C:ASAP complex"/>
    <property type="evidence" value="ECO:0007669"/>
    <property type="project" value="TreeGrafter"/>
</dbReference>
<dbReference type="GO" id="GO:0003723">
    <property type="term" value="F:RNA binding"/>
    <property type="evidence" value="ECO:0007669"/>
    <property type="project" value="TreeGrafter"/>
</dbReference>
<comment type="caution">
    <text evidence="2">The sequence shown here is derived from an EMBL/GenBank/DDBJ whole genome shotgun (WGS) entry which is preliminary data.</text>
</comment>
<dbReference type="SUPFAM" id="SSF54928">
    <property type="entry name" value="RNA-binding domain, RBD"/>
    <property type="match status" value="1"/>
</dbReference>
<dbReference type="Pfam" id="PF16294">
    <property type="entry name" value="RSB_motif"/>
    <property type="match status" value="1"/>
</dbReference>
<proteinExistence type="predicted"/>
<feature type="compositionally biased region" description="Basic and acidic residues" evidence="1">
    <location>
        <begin position="1"/>
        <end position="21"/>
    </location>
</feature>
<organism evidence="2 3">
    <name type="scientific">Orchesella cincta</name>
    <name type="common">Springtail</name>
    <name type="synonym">Podura cincta</name>
    <dbReference type="NCBI Taxonomy" id="48709"/>
    <lineage>
        <taxon>Eukaryota</taxon>
        <taxon>Metazoa</taxon>
        <taxon>Ecdysozoa</taxon>
        <taxon>Arthropoda</taxon>
        <taxon>Hexapoda</taxon>
        <taxon>Collembola</taxon>
        <taxon>Entomobryomorpha</taxon>
        <taxon>Entomobryoidea</taxon>
        <taxon>Orchesellidae</taxon>
        <taxon>Orchesellinae</taxon>
        <taxon>Orchesella</taxon>
    </lineage>
</organism>
<dbReference type="AlphaFoldDB" id="A0A1D2N0N0"/>
<dbReference type="InterPro" id="IPR032552">
    <property type="entry name" value="RSB_motif"/>
</dbReference>
<dbReference type="PANTHER" id="PTHR46589:SF1">
    <property type="entry name" value="APOPTOTIC CHROMATIN CONDENSATION INDUCER IN THE NUCLEUS"/>
    <property type="match status" value="1"/>
</dbReference>